<dbReference type="Proteomes" id="UP000308760">
    <property type="component" value="Unassembled WGS sequence"/>
</dbReference>
<feature type="transmembrane region" description="Helical" evidence="4">
    <location>
        <begin position="306"/>
        <end position="327"/>
    </location>
</feature>
<accession>A0A4S8QGU8</accession>
<dbReference type="SMART" id="SM00028">
    <property type="entry name" value="TPR"/>
    <property type="match status" value="4"/>
</dbReference>
<evidence type="ECO:0000313" key="5">
    <source>
        <dbReference type="EMBL" id="THV42195.1"/>
    </source>
</evidence>
<dbReference type="PANTHER" id="PTHR44943">
    <property type="entry name" value="CELLULOSE SYNTHASE OPERON PROTEIN C"/>
    <property type="match status" value="1"/>
</dbReference>
<evidence type="ECO:0000313" key="6">
    <source>
        <dbReference type="Proteomes" id="UP000308760"/>
    </source>
</evidence>
<proteinExistence type="predicted"/>
<organism evidence="5 6">
    <name type="scientific">Glycomyces buryatensis</name>
    <dbReference type="NCBI Taxonomy" id="2570927"/>
    <lineage>
        <taxon>Bacteria</taxon>
        <taxon>Bacillati</taxon>
        <taxon>Actinomycetota</taxon>
        <taxon>Actinomycetes</taxon>
        <taxon>Glycomycetales</taxon>
        <taxon>Glycomycetaceae</taxon>
        <taxon>Glycomyces</taxon>
    </lineage>
</organism>
<dbReference type="EMBL" id="STGY01000029">
    <property type="protein sequence ID" value="THV42195.1"/>
    <property type="molecule type" value="Genomic_DNA"/>
</dbReference>
<evidence type="ECO:0000256" key="3">
    <source>
        <dbReference type="PROSITE-ProRule" id="PRU00339"/>
    </source>
</evidence>
<dbReference type="Pfam" id="PF14559">
    <property type="entry name" value="TPR_19"/>
    <property type="match status" value="2"/>
</dbReference>
<dbReference type="Gene3D" id="1.25.40.10">
    <property type="entry name" value="Tetratricopeptide repeat domain"/>
    <property type="match status" value="1"/>
</dbReference>
<keyword evidence="6" id="KW-1185">Reference proteome</keyword>
<evidence type="ECO:0000256" key="4">
    <source>
        <dbReference type="SAM" id="Phobius"/>
    </source>
</evidence>
<sequence length="361" mass="40426">MRNGEGQGRVLKAVAKTWPGVVMGAVQGRAREHIDAGRFDEAADTLAAAAERYGAESAPALLLAWTLYKAGRSEDALEWAGVAAEREPDNPDVYWLQSNTLYDLERPDEAAEVMWKAVELSPDSGSYYIELAWFQYQDREYARTVELVEKALELAPDDAQVHYTAGLIFDHHLRHKRAQEHYERALEIDPENTDARYDLAEVFQTRGRLSQGVRCVWETVPGEETETDHGSMYEVVLRRWSWRWYEWALRGALVLNVIDWIVPTPMWLGAVLAGVLIGGFGVQYARSVAALPGECRRDLVGQGRRGFFVGAIVRTVLALAAIAAVLMMELPPLQHLAVLALIIGGYADWYRGAVRISQNVD</sequence>
<dbReference type="PROSITE" id="PS50005">
    <property type="entry name" value="TPR"/>
    <property type="match status" value="2"/>
</dbReference>
<dbReference type="InterPro" id="IPR051685">
    <property type="entry name" value="Ycf3/AcsC/BcsC/TPR_MFPF"/>
</dbReference>
<keyword evidence="2 3" id="KW-0802">TPR repeat</keyword>
<dbReference type="OrthoDB" id="5181858at2"/>
<keyword evidence="4" id="KW-0472">Membrane</keyword>
<gene>
    <name evidence="5" type="ORF">FAB82_08150</name>
</gene>
<dbReference type="InterPro" id="IPR019734">
    <property type="entry name" value="TPR_rpt"/>
</dbReference>
<keyword evidence="1" id="KW-0677">Repeat</keyword>
<dbReference type="SUPFAM" id="SSF48452">
    <property type="entry name" value="TPR-like"/>
    <property type="match status" value="1"/>
</dbReference>
<keyword evidence="4" id="KW-0812">Transmembrane</keyword>
<evidence type="ECO:0000256" key="2">
    <source>
        <dbReference type="ARBA" id="ARBA00022803"/>
    </source>
</evidence>
<feature type="repeat" description="TPR" evidence="3">
    <location>
        <begin position="125"/>
        <end position="158"/>
    </location>
</feature>
<evidence type="ECO:0000256" key="1">
    <source>
        <dbReference type="ARBA" id="ARBA00022737"/>
    </source>
</evidence>
<name>A0A4S8QGU8_9ACTN</name>
<reference evidence="6" key="1">
    <citation type="submission" date="2019-04" db="EMBL/GenBank/DDBJ databases">
        <title>Nocardioides xinjiangensis sp. nov.</title>
        <authorList>
            <person name="Liu S."/>
        </authorList>
    </citation>
    <scope>NUCLEOTIDE SEQUENCE [LARGE SCALE GENOMIC DNA]</scope>
    <source>
        <strain evidence="6">18</strain>
    </source>
</reference>
<feature type="transmembrane region" description="Helical" evidence="4">
    <location>
        <begin position="267"/>
        <end position="285"/>
    </location>
</feature>
<dbReference type="Pfam" id="PF13432">
    <property type="entry name" value="TPR_16"/>
    <property type="match status" value="1"/>
</dbReference>
<reference evidence="5 6" key="2">
    <citation type="submission" date="2019-05" db="EMBL/GenBank/DDBJ databases">
        <title>Glycomyces buryatensis sp. nov.</title>
        <authorList>
            <person name="Nikitina E."/>
        </authorList>
    </citation>
    <scope>NUCLEOTIDE SEQUENCE [LARGE SCALE GENOMIC DNA]</scope>
    <source>
        <strain evidence="5 6">18</strain>
    </source>
</reference>
<feature type="transmembrane region" description="Helical" evidence="4">
    <location>
        <begin position="333"/>
        <end position="350"/>
    </location>
</feature>
<dbReference type="InterPro" id="IPR011990">
    <property type="entry name" value="TPR-like_helical_dom_sf"/>
</dbReference>
<keyword evidence="4" id="KW-1133">Transmembrane helix</keyword>
<protein>
    <submittedName>
        <fullName evidence="5">Tetratricopeptide repeat protein</fullName>
    </submittedName>
</protein>
<dbReference type="AlphaFoldDB" id="A0A4S8QGU8"/>
<comment type="caution">
    <text evidence="5">The sequence shown here is derived from an EMBL/GenBank/DDBJ whole genome shotgun (WGS) entry which is preliminary data.</text>
</comment>
<feature type="repeat" description="TPR" evidence="3">
    <location>
        <begin position="159"/>
        <end position="192"/>
    </location>
</feature>
<dbReference type="RefSeq" id="WP_136534040.1">
    <property type="nucleotide sequence ID" value="NZ_STGY01000029.1"/>
</dbReference>
<dbReference type="PANTHER" id="PTHR44943:SF8">
    <property type="entry name" value="TPR REPEAT-CONTAINING PROTEIN MJ0263"/>
    <property type="match status" value="1"/>
</dbReference>